<protein>
    <recommendedName>
        <fullName evidence="1">Coatomer alpha subunit C-terminal domain-containing protein</fullName>
    </recommendedName>
</protein>
<comment type="caution">
    <text evidence="2">The sequence shown here is derived from an EMBL/GenBank/DDBJ whole genome shotgun (WGS) entry which is preliminary data.</text>
</comment>
<evidence type="ECO:0000313" key="3">
    <source>
        <dbReference type="Proteomes" id="UP001439008"/>
    </source>
</evidence>
<feature type="non-terminal residue" evidence="2">
    <location>
        <position position="1"/>
    </location>
</feature>
<name>A0ABV2ARZ9_9EUKA</name>
<evidence type="ECO:0000313" key="2">
    <source>
        <dbReference type="EMBL" id="MES1922442.1"/>
    </source>
</evidence>
<dbReference type="EMBL" id="JBDODL010002821">
    <property type="protein sequence ID" value="MES1922442.1"/>
    <property type="molecule type" value="Genomic_DNA"/>
</dbReference>
<proteinExistence type="predicted"/>
<keyword evidence="3" id="KW-1185">Reference proteome</keyword>
<sequence length="175" mass="19615">KANEILNFCREYILALRCSKERADCKSQKRAFELSCYWTQLGLKPIHTFLGLLYAVNMGKALGFDKTTAVLCRRCLELGVDIELPQTTRKTLESVSQVLSEVQDSRKSAEKLKMDLRERLELDAKKLVPLESSEERRICGYCKSLYGVESGENNVCGVCQIGGVGNASFDGFSDE</sequence>
<organism evidence="2 3">
    <name type="scientific">Bonamia ostreae</name>
    <dbReference type="NCBI Taxonomy" id="126728"/>
    <lineage>
        <taxon>Eukaryota</taxon>
        <taxon>Sar</taxon>
        <taxon>Rhizaria</taxon>
        <taxon>Endomyxa</taxon>
        <taxon>Ascetosporea</taxon>
        <taxon>Haplosporida</taxon>
        <taxon>Bonamia</taxon>
    </lineage>
</organism>
<dbReference type="InterPro" id="IPR010714">
    <property type="entry name" value="Coatomer_asu_C"/>
</dbReference>
<accession>A0ABV2ARZ9</accession>
<reference evidence="2 3" key="1">
    <citation type="journal article" date="2024" name="BMC Biol.">
        <title>Comparative genomics of Ascetosporea gives new insight into the evolutionary basis for animal parasitism in Rhizaria.</title>
        <authorList>
            <person name="Hiltunen Thoren M."/>
            <person name="Onut-Brannstrom I."/>
            <person name="Alfjorden A."/>
            <person name="Peckova H."/>
            <person name="Swords F."/>
            <person name="Hooper C."/>
            <person name="Holzer A.S."/>
            <person name="Bass D."/>
            <person name="Burki F."/>
        </authorList>
    </citation>
    <scope>NUCLEOTIDE SEQUENCE [LARGE SCALE GENOMIC DNA]</scope>
    <source>
        <strain evidence="2">20-A016</strain>
    </source>
</reference>
<dbReference type="Pfam" id="PF06957">
    <property type="entry name" value="COPI_C"/>
    <property type="match status" value="1"/>
</dbReference>
<feature type="domain" description="Coatomer alpha subunit C-terminal" evidence="1">
    <location>
        <begin position="2"/>
        <end position="167"/>
    </location>
</feature>
<evidence type="ECO:0000259" key="1">
    <source>
        <dbReference type="Pfam" id="PF06957"/>
    </source>
</evidence>
<dbReference type="Proteomes" id="UP001439008">
    <property type="component" value="Unassembled WGS sequence"/>
</dbReference>
<gene>
    <name evidence="2" type="ORF">MHBO_003957</name>
</gene>